<feature type="transmembrane region" description="Helical" evidence="1">
    <location>
        <begin position="61"/>
        <end position="79"/>
    </location>
</feature>
<keyword evidence="1" id="KW-0472">Membrane</keyword>
<dbReference type="EMBL" id="HBUE01031998">
    <property type="protein sequence ID" value="CAG6456949.1"/>
    <property type="molecule type" value="Transcribed_RNA"/>
</dbReference>
<sequence length="198" mass="20664">MAVGSAVTFFFSLSPPTNSPPIDVASVGRTLLAVMLCGFSGFFGVFTSATTAFLSGSFLSSFFFSDSFAAASFAAFFFISSRLDSGMYSSSSSSAAKSAPASPASSSALYSDRRLLRLPLSSAGEALLFEELDGVTTGGGFFFASDVIGFEICSSPGTGPSTWYAVNTSPEKMFFPPASFTMSFSLLRMSLCSFSAFS</sequence>
<evidence type="ECO:0000256" key="1">
    <source>
        <dbReference type="SAM" id="Phobius"/>
    </source>
</evidence>
<evidence type="ECO:0000313" key="2">
    <source>
        <dbReference type="EMBL" id="CAG6456949.1"/>
    </source>
</evidence>
<keyword evidence="1" id="KW-0812">Transmembrane</keyword>
<dbReference type="EMBL" id="HBUE01031999">
    <property type="protein sequence ID" value="CAG6456951.1"/>
    <property type="molecule type" value="Transcribed_RNA"/>
</dbReference>
<accession>A0A8D8AJG2</accession>
<protein>
    <submittedName>
        <fullName evidence="2">(northern house mosquito) hypothetical protein</fullName>
    </submittedName>
</protein>
<proteinExistence type="predicted"/>
<feature type="transmembrane region" description="Helical" evidence="1">
    <location>
        <begin position="31"/>
        <end position="54"/>
    </location>
</feature>
<name>A0A8D8AJG2_CULPI</name>
<keyword evidence="1" id="KW-1133">Transmembrane helix</keyword>
<organism evidence="2">
    <name type="scientific">Culex pipiens</name>
    <name type="common">House mosquito</name>
    <dbReference type="NCBI Taxonomy" id="7175"/>
    <lineage>
        <taxon>Eukaryota</taxon>
        <taxon>Metazoa</taxon>
        <taxon>Ecdysozoa</taxon>
        <taxon>Arthropoda</taxon>
        <taxon>Hexapoda</taxon>
        <taxon>Insecta</taxon>
        <taxon>Pterygota</taxon>
        <taxon>Neoptera</taxon>
        <taxon>Endopterygota</taxon>
        <taxon>Diptera</taxon>
        <taxon>Nematocera</taxon>
        <taxon>Culicoidea</taxon>
        <taxon>Culicidae</taxon>
        <taxon>Culicinae</taxon>
        <taxon>Culicini</taxon>
        <taxon>Culex</taxon>
        <taxon>Culex</taxon>
    </lineage>
</organism>
<dbReference type="EMBL" id="HBUE01031997">
    <property type="protein sequence ID" value="CAG6456947.1"/>
    <property type="molecule type" value="Transcribed_RNA"/>
</dbReference>
<reference evidence="2" key="1">
    <citation type="submission" date="2021-05" db="EMBL/GenBank/DDBJ databases">
        <authorList>
            <person name="Alioto T."/>
            <person name="Alioto T."/>
            <person name="Gomez Garrido J."/>
        </authorList>
    </citation>
    <scope>NUCLEOTIDE SEQUENCE</scope>
</reference>
<dbReference type="AlphaFoldDB" id="A0A8D8AJG2"/>